<name>A0ABT5TUI6_9MICO</name>
<accession>A0ABT5TUI6</accession>
<evidence type="ECO:0000313" key="2">
    <source>
        <dbReference type="EMBL" id="MDD9205710.1"/>
    </source>
</evidence>
<evidence type="ECO:0000259" key="1">
    <source>
        <dbReference type="Pfam" id="PF06983"/>
    </source>
</evidence>
<dbReference type="Gene3D" id="3.10.180.10">
    <property type="entry name" value="2,3-Dihydroxybiphenyl 1,2-Dioxygenase, domain 1"/>
    <property type="match status" value="1"/>
</dbReference>
<keyword evidence="3" id="KW-1185">Reference proteome</keyword>
<dbReference type="EMBL" id="JARACI010000623">
    <property type="protein sequence ID" value="MDD9205710.1"/>
    <property type="molecule type" value="Genomic_DNA"/>
</dbReference>
<dbReference type="InterPro" id="IPR009725">
    <property type="entry name" value="3_dmu_93_MTrfase"/>
</dbReference>
<dbReference type="Proteomes" id="UP001165561">
    <property type="component" value="Unassembled WGS sequence"/>
</dbReference>
<comment type="caution">
    <text evidence="2">The sequence shown here is derived from an EMBL/GenBank/DDBJ whole genome shotgun (WGS) entry which is preliminary data.</text>
</comment>
<dbReference type="PIRSF" id="PIRSF021700">
    <property type="entry name" value="3_dmu_93_MTrfase"/>
    <property type="match status" value="1"/>
</dbReference>
<dbReference type="PANTHER" id="PTHR33990:SF2">
    <property type="entry name" value="PHNB-LIKE DOMAIN-CONTAINING PROTEIN"/>
    <property type="match status" value="1"/>
</dbReference>
<dbReference type="CDD" id="cd06588">
    <property type="entry name" value="PhnB_like"/>
    <property type="match status" value="1"/>
</dbReference>
<reference evidence="2" key="1">
    <citation type="submission" date="2023-02" db="EMBL/GenBank/DDBJ databases">
        <title>Georgenia sp.10Sc9-8, isolated from a soil sample collected from the Taklamakan desert.</title>
        <authorList>
            <person name="Liu S."/>
        </authorList>
    </citation>
    <scope>NUCLEOTIDE SEQUENCE</scope>
    <source>
        <strain evidence="2">10Sc9-8</strain>
    </source>
</reference>
<feature type="domain" description="PhnB-like" evidence="1">
    <location>
        <begin position="3"/>
        <end position="116"/>
    </location>
</feature>
<dbReference type="InterPro" id="IPR029068">
    <property type="entry name" value="Glyas_Bleomycin-R_OHBP_Dase"/>
</dbReference>
<dbReference type="InterPro" id="IPR028973">
    <property type="entry name" value="PhnB-like"/>
</dbReference>
<organism evidence="2 3">
    <name type="scientific">Georgenia halotolerans</name>
    <dbReference type="NCBI Taxonomy" id="3028317"/>
    <lineage>
        <taxon>Bacteria</taxon>
        <taxon>Bacillati</taxon>
        <taxon>Actinomycetota</taxon>
        <taxon>Actinomycetes</taxon>
        <taxon>Micrococcales</taxon>
        <taxon>Bogoriellaceae</taxon>
        <taxon>Georgenia</taxon>
    </lineage>
</organism>
<dbReference type="SUPFAM" id="SSF54593">
    <property type="entry name" value="Glyoxalase/Bleomycin resistance protein/Dihydroxybiphenyl dioxygenase"/>
    <property type="match status" value="1"/>
</dbReference>
<proteinExistence type="predicted"/>
<dbReference type="PANTHER" id="PTHR33990">
    <property type="entry name" value="PROTEIN YJDN-RELATED"/>
    <property type="match status" value="1"/>
</dbReference>
<gene>
    <name evidence="2" type="ORF">PU560_04410</name>
</gene>
<dbReference type="Pfam" id="PF06983">
    <property type="entry name" value="3-dmu-9_3-mt"/>
    <property type="match status" value="1"/>
</dbReference>
<protein>
    <submittedName>
        <fullName evidence="2">VOC family protein</fullName>
    </submittedName>
</protein>
<sequence>MPRITPNLWFDTRGEEAARYYCEIFPNSGIVDITRYGPAGPREEGSVMTVIFELDGHRFVALNGGPELTFDEAVSLEVDCADQAEVDYYWARLSDGGQENQCGWLTDRFGLSWQVVPRALYELLGDPDTETVRRVTTAMLAMRKIDVAELRRAAEERTAEEPAGQRTARA</sequence>
<evidence type="ECO:0000313" key="3">
    <source>
        <dbReference type="Proteomes" id="UP001165561"/>
    </source>
</evidence>